<evidence type="ECO:0000313" key="5">
    <source>
        <dbReference type="EMBL" id="KAH7230913.1"/>
    </source>
</evidence>
<gene>
    <name evidence="5" type="ORF">BKA59DRAFT_409017</name>
</gene>
<dbReference type="Gene3D" id="3.40.50.720">
    <property type="entry name" value="NAD(P)-binding Rossmann-like Domain"/>
    <property type="match status" value="1"/>
</dbReference>
<dbReference type="OrthoDB" id="191139at2759"/>
<comment type="caution">
    <text evidence="5">The sequence shown here is derived from an EMBL/GenBank/DDBJ whole genome shotgun (WGS) entry which is preliminary data.</text>
</comment>
<dbReference type="EMBL" id="JAGPXF010000009">
    <property type="protein sequence ID" value="KAH7230913.1"/>
    <property type="molecule type" value="Genomic_DNA"/>
</dbReference>
<reference evidence="5" key="1">
    <citation type="journal article" date="2021" name="Nat. Commun.">
        <title>Genetic determinants of endophytism in the Arabidopsis root mycobiome.</title>
        <authorList>
            <person name="Mesny F."/>
            <person name="Miyauchi S."/>
            <person name="Thiergart T."/>
            <person name="Pickel B."/>
            <person name="Atanasova L."/>
            <person name="Karlsson M."/>
            <person name="Huettel B."/>
            <person name="Barry K.W."/>
            <person name="Haridas S."/>
            <person name="Chen C."/>
            <person name="Bauer D."/>
            <person name="Andreopoulos W."/>
            <person name="Pangilinan J."/>
            <person name="LaButti K."/>
            <person name="Riley R."/>
            <person name="Lipzen A."/>
            <person name="Clum A."/>
            <person name="Drula E."/>
            <person name="Henrissat B."/>
            <person name="Kohler A."/>
            <person name="Grigoriev I.V."/>
            <person name="Martin F.M."/>
            <person name="Hacquard S."/>
        </authorList>
    </citation>
    <scope>NUCLEOTIDE SEQUENCE</scope>
    <source>
        <strain evidence="5">MPI-SDFR-AT-0068</strain>
    </source>
</reference>
<keyword evidence="2" id="KW-0521">NADP</keyword>
<dbReference type="InterPro" id="IPR021833">
    <property type="entry name" value="DUF3425"/>
</dbReference>
<evidence type="ECO:0000256" key="3">
    <source>
        <dbReference type="ARBA" id="ARBA00023002"/>
    </source>
</evidence>
<dbReference type="SUPFAM" id="SSF51735">
    <property type="entry name" value="NAD(P)-binding Rossmann-fold domains"/>
    <property type="match status" value="1"/>
</dbReference>
<evidence type="ECO:0000256" key="2">
    <source>
        <dbReference type="ARBA" id="ARBA00022857"/>
    </source>
</evidence>
<dbReference type="InterPro" id="IPR036291">
    <property type="entry name" value="NAD(P)-bd_dom_sf"/>
</dbReference>
<accession>A0A8K0RMP0</accession>
<dbReference type="AlphaFoldDB" id="A0A8K0RMP0"/>
<dbReference type="Pfam" id="PF00106">
    <property type="entry name" value="adh_short"/>
    <property type="match status" value="1"/>
</dbReference>
<keyword evidence="3" id="KW-0560">Oxidoreductase</keyword>
<proteinExistence type="inferred from homology"/>
<evidence type="ECO:0000313" key="6">
    <source>
        <dbReference type="Proteomes" id="UP000813427"/>
    </source>
</evidence>
<dbReference type="PANTHER" id="PTHR24320:SF236">
    <property type="entry name" value="SHORT-CHAIN DEHYDROGENASE-RELATED"/>
    <property type="match status" value="1"/>
</dbReference>
<name>A0A8K0RMP0_9HYPO</name>
<dbReference type="GO" id="GO:0016491">
    <property type="term" value="F:oxidoreductase activity"/>
    <property type="evidence" value="ECO:0007669"/>
    <property type="project" value="UniProtKB-KW"/>
</dbReference>
<dbReference type="Pfam" id="PF11905">
    <property type="entry name" value="DUF3425"/>
    <property type="match status" value="1"/>
</dbReference>
<evidence type="ECO:0000256" key="1">
    <source>
        <dbReference type="ARBA" id="ARBA00006484"/>
    </source>
</evidence>
<dbReference type="InterPro" id="IPR002347">
    <property type="entry name" value="SDR_fam"/>
</dbReference>
<protein>
    <recommendedName>
        <fullName evidence="7">Oxidoreductase</fullName>
    </recommendedName>
</protein>
<evidence type="ECO:0008006" key="7">
    <source>
        <dbReference type="Google" id="ProtNLM"/>
    </source>
</evidence>
<dbReference type="PANTHER" id="PTHR24320">
    <property type="entry name" value="RETINOL DEHYDROGENASE"/>
    <property type="match status" value="1"/>
</dbReference>
<keyword evidence="6" id="KW-1185">Reference proteome</keyword>
<dbReference type="PRINTS" id="PR00081">
    <property type="entry name" value="GDHRDH"/>
</dbReference>
<dbReference type="Proteomes" id="UP000813427">
    <property type="component" value="Unassembled WGS sequence"/>
</dbReference>
<comment type="similarity">
    <text evidence="1">Belongs to the short-chain dehydrogenases/reductases (SDR) family.</text>
</comment>
<dbReference type="CDD" id="cd14688">
    <property type="entry name" value="bZIP_YAP"/>
    <property type="match status" value="1"/>
</dbReference>
<organism evidence="5 6">
    <name type="scientific">Fusarium tricinctum</name>
    <dbReference type="NCBI Taxonomy" id="61284"/>
    <lineage>
        <taxon>Eukaryota</taxon>
        <taxon>Fungi</taxon>
        <taxon>Dikarya</taxon>
        <taxon>Ascomycota</taxon>
        <taxon>Pezizomycotina</taxon>
        <taxon>Sordariomycetes</taxon>
        <taxon>Hypocreomycetidae</taxon>
        <taxon>Hypocreales</taxon>
        <taxon>Nectriaceae</taxon>
        <taxon>Fusarium</taxon>
        <taxon>Fusarium tricinctum species complex</taxon>
    </lineage>
</organism>
<feature type="region of interest" description="Disordered" evidence="4">
    <location>
        <begin position="44"/>
        <end position="81"/>
    </location>
</feature>
<sequence>MESNWEPFMKTIADDWTAVPDPAQRKRIQNRLAQRARRMLAGKRGQAIAQCKSDNMDASAPSRGDADPGPGHQQSSTDVSGMAVADMSELSPFCAQFSCQGPMVDSHFIVLTDMTACAALAVIAQRLDLDCQIRPGFHIRASTQNLPSPIAPTQLQRSVPHRSYLDMLPWASLRDRLLKSLSVINEDEFMLEMRNGNLRIWGTVPWEPMGWEVSKEFAKRWWFLMDNGILKTTNFWRSQRGEKPLATFTQLFPQKPTYTEESIPSLKGKVFFVTGGTSGVGLALVDMLYAKGGTVYLPCRSTTKAARTIKAIQAAHPESTGDLQTLDLDLNDLDLNDLDSVAACASTFLARESRLDVLWNNAGISYVPSDELTAQGYEPHMGINCLGPFLLTKLLLPVLKQTASISPGPSTRVIFIASAMVDMAAPLGGVPLSELLPGNQSVDPSRNYAISKTGNWFLASEFDRRTRADGILFIAQNPGNLVTNIWDRVPWIIKAPVKILLHPPKRGAYSELWAGLSPEIKLEDGGRYGVPWGRWHPSPRRDLLSSLKPKDDGGTGLAADFWDWCDDQTKKFI</sequence>
<evidence type="ECO:0000256" key="4">
    <source>
        <dbReference type="SAM" id="MobiDB-lite"/>
    </source>
</evidence>